<keyword evidence="2" id="KW-0964">Secreted</keyword>
<dbReference type="EMBL" id="JAAKFY010000011">
    <property type="protein sequence ID" value="KAF3849964.1"/>
    <property type="molecule type" value="Genomic_DNA"/>
</dbReference>
<comment type="subcellular location">
    <subcellularLocation>
        <location evidence="1">Secreted</location>
    </subcellularLocation>
</comment>
<name>A0A7J5YKE8_DISMA</name>
<dbReference type="InterPro" id="IPR039675">
    <property type="entry name" value="CILP1/CILP2"/>
</dbReference>
<feature type="domain" description="WxxW" evidence="5">
    <location>
        <begin position="98"/>
        <end position="153"/>
    </location>
</feature>
<dbReference type="Proteomes" id="UP000518266">
    <property type="component" value="Unassembled WGS sequence"/>
</dbReference>
<dbReference type="InterPro" id="IPR025155">
    <property type="entry name" value="WxxW_domain"/>
</dbReference>
<proteinExistence type="predicted"/>
<evidence type="ECO:0000256" key="2">
    <source>
        <dbReference type="ARBA" id="ARBA00022525"/>
    </source>
</evidence>
<keyword evidence="7" id="KW-1185">Reference proteome</keyword>
<evidence type="ECO:0000256" key="1">
    <source>
        <dbReference type="ARBA" id="ARBA00004613"/>
    </source>
</evidence>
<organism evidence="6 7">
    <name type="scientific">Dissostichus mawsoni</name>
    <name type="common">Antarctic cod</name>
    <dbReference type="NCBI Taxonomy" id="36200"/>
    <lineage>
        <taxon>Eukaryota</taxon>
        <taxon>Metazoa</taxon>
        <taxon>Chordata</taxon>
        <taxon>Craniata</taxon>
        <taxon>Vertebrata</taxon>
        <taxon>Euteleostomi</taxon>
        <taxon>Actinopterygii</taxon>
        <taxon>Neopterygii</taxon>
        <taxon>Teleostei</taxon>
        <taxon>Neoteleostei</taxon>
        <taxon>Acanthomorphata</taxon>
        <taxon>Eupercaria</taxon>
        <taxon>Perciformes</taxon>
        <taxon>Notothenioidei</taxon>
        <taxon>Nototheniidae</taxon>
        <taxon>Dissostichus</taxon>
    </lineage>
</organism>
<evidence type="ECO:0000259" key="5">
    <source>
        <dbReference type="Pfam" id="PF13330"/>
    </source>
</evidence>
<accession>A0A7J5YKE8</accession>
<evidence type="ECO:0000256" key="4">
    <source>
        <dbReference type="ARBA" id="ARBA00023180"/>
    </source>
</evidence>
<dbReference type="GO" id="GO:0005576">
    <property type="term" value="C:extracellular region"/>
    <property type="evidence" value="ECO:0007669"/>
    <property type="project" value="UniProtKB-SubCell"/>
</dbReference>
<dbReference type="AlphaFoldDB" id="A0A7J5YKE8"/>
<protein>
    <recommendedName>
        <fullName evidence="5">WxxW domain-containing protein</fullName>
    </recommendedName>
</protein>
<comment type="caution">
    <text evidence="6">The sequence shown here is derived from an EMBL/GenBank/DDBJ whole genome shotgun (WGS) entry which is preliminary data.</text>
</comment>
<dbReference type="PANTHER" id="PTHR15031">
    <property type="entry name" value="CARTILAGE INTERMEDIATE LAYER PROTEIN CLIP"/>
    <property type="match status" value="1"/>
</dbReference>
<gene>
    <name evidence="6" type="ORF">F7725_019683</name>
</gene>
<feature type="domain" description="WxxW" evidence="5">
    <location>
        <begin position="35"/>
        <end position="75"/>
    </location>
</feature>
<dbReference type="OrthoDB" id="6049857at2759"/>
<reference evidence="6 7" key="1">
    <citation type="submission" date="2020-03" db="EMBL/GenBank/DDBJ databases">
        <title>Dissostichus mawsoni Genome sequencing and assembly.</title>
        <authorList>
            <person name="Park H."/>
        </authorList>
    </citation>
    <scope>NUCLEOTIDE SEQUENCE [LARGE SCALE GENOMIC DNA]</scope>
    <source>
        <strain evidence="6">DM0001</strain>
        <tissue evidence="6">Muscle</tissue>
    </source>
</reference>
<dbReference type="Pfam" id="PF13330">
    <property type="entry name" value="Mucin2_WxxW"/>
    <property type="match status" value="2"/>
</dbReference>
<keyword evidence="3" id="KW-0732">Signal</keyword>
<evidence type="ECO:0000313" key="7">
    <source>
        <dbReference type="Proteomes" id="UP000518266"/>
    </source>
</evidence>
<evidence type="ECO:0000313" key="6">
    <source>
        <dbReference type="EMBL" id="KAF3849964.1"/>
    </source>
</evidence>
<evidence type="ECO:0000256" key="3">
    <source>
        <dbReference type="ARBA" id="ARBA00022729"/>
    </source>
</evidence>
<keyword evidence="4" id="KW-0325">Glycoprotein</keyword>
<sequence>MVTYESPLTATLQTEAQLKAIQELPCDYATHIQCWTDWFDRDDPTVTGDWETFSDLYNKNPGKICPKPLAIEATTLSGLSVAAAGSCHPPFCGGGVCWTDWFDRDNPDGSGDWEHLSLLRRENPGKICDYPLYIEVVTTDTMTPAISTGENFQL</sequence>
<dbReference type="PANTHER" id="PTHR15031:SF4">
    <property type="entry name" value="CARTILAGE INTERMEDIATE LAYER PROTEIN 1"/>
    <property type="match status" value="1"/>
</dbReference>